<dbReference type="InterPro" id="IPR037804">
    <property type="entry name" value="SGF73"/>
</dbReference>
<dbReference type="InterPro" id="IPR013243">
    <property type="entry name" value="SCA7_dom"/>
</dbReference>
<organism evidence="3 4">
    <name type="scientific">Fusarium oligoseptatum</name>
    <dbReference type="NCBI Taxonomy" id="2604345"/>
    <lineage>
        <taxon>Eukaryota</taxon>
        <taxon>Fungi</taxon>
        <taxon>Dikarya</taxon>
        <taxon>Ascomycota</taxon>
        <taxon>Pezizomycotina</taxon>
        <taxon>Sordariomycetes</taxon>
        <taxon>Hypocreomycetidae</taxon>
        <taxon>Hypocreales</taxon>
        <taxon>Nectriaceae</taxon>
        <taxon>Fusarium</taxon>
        <taxon>Fusarium solani species complex</taxon>
    </lineage>
</organism>
<dbReference type="GO" id="GO:0000124">
    <property type="term" value="C:SAGA complex"/>
    <property type="evidence" value="ECO:0007669"/>
    <property type="project" value="InterPro"/>
</dbReference>
<name>A0A428TKE9_9HYPO</name>
<feature type="region of interest" description="Disordered" evidence="1">
    <location>
        <begin position="1"/>
        <end position="90"/>
    </location>
</feature>
<feature type="compositionally biased region" description="Low complexity" evidence="1">
    <location>
        <begin position="53"/>
        <end position="68"/>
    </location>
</feature>
<evidence type="ECO:0000313" key="3">
    <source>
        <dbReference type="EMBL" id="RSM02482.1"/>
    </source>
</evidence>
<proteinExistence type="predicted"/>
<feature type="compositionally biased region" description="Low complexity" evidence="1">
    <location>
        <begin position="275"/>
        <end position="287"/>
    </location>
</feature>
<dbReference type="PROSITE" id="PS51505">
    <property type="entry name" value="SCA7"/>
    <property type="match status" value="1"/>
</dbReference>
<dbReference type="Proteomes" id="UP000287144">
    <property type="component" value="Unassembled WGS sequence"/>
</dbReference>
<dbReference type="EMBL" id="NKCK01000075">
    <property type="protein sequence ID" value="RSM02482.1"/>
    <property type="molecule type" value="Genomic_DNA"/>
</dbReference>
<feature type="compositionally biased region" description="Basic and acidic residues" evidence="1">
    <location>
        <begin position="182"/>
        <end position="214"/>
    </location>
</feature>
<dbReference type="GO" id="GO:1904802">
    <property type="term" value="P:RITS complex assembly"/>
    <property type="evidence" value="ECO:0007669"/>
    <property type="project" value="TreeGrafter"/>
</dbReference>
<dbReference type="STRING" id="1325735.A0A428TKE9"/>
<dbReference type="PANTHER" id="PTHR47805">
    <property type="entry name" value="SAGA-ASSOCIATED FACTOR 73"/>
    <property type="match status" value="1"/>
</dbReference>
<reference evidence="3 4" key="1">
    <citation type="submission" date="2017-06" db="EMBL/GenBank/DDBJ databases">
        <title>Comparative genomic analysis of Ambrosia Fusariam Clade fungi.</title>
        <authorList>
            <person name="Stajich J.E."/>
            <person name="Carrillo J."/>
            <person name="Kijimoto T."/>
            <person name="Eskalen A."/>
            <person name="O'Donnell K."/>
            <person name="Kasson M."/>
        </authorList>
    </citation>
    <scope>NUCLEOTIDE SEQUENCE [LARGE SCALE GENOMIC DNA]</scope>
    <source>
        <strain evidence="3 4">NRRL62579</strain>
    </source>
</reference>
<feature type="compositionally biased region" description="Acidic residues" evidence="1">
    <location>
        <begin position="289"/>
        <end position="306"/>
    </location>
</feature>
<feature type="compositionally biased region" description="Basic residues" evidence="1">
    <location>
        <begin position="114"/>
        <end position="152"/>
    </location>
</feature>
<keyword evidence="4" id="KW-1185">Reference proteome</keyword>
<feature type="region of interest" description="Disordered" evidence="1">
    <location>
        <begin position="110"/>
        <end position="227"/>
    </location>
</feature>
<feature type="compositionally biased region" description="Basic and acidic residues" evidence="1">
    <location>
        <begin position="1"/>
        <end position="12"/>
    </location>
</feature>
<evidence type="ECO:0000256" key="1">
    <source>
        <dbReference type="SAM" id="MobiDB-lite"/>
    </source>
</evidence>
<feature type="region of interest" description="Disordered" evidence="1">
    <location>
        <begin position="275"/>
        <end position="306"/>
    </location>
</feature>
<gene>
    <name evidence="3" type="ORF">CEP52_007939</name>
</gene>
<accession>A0A428TKE9</accession>
<sequence length="412" mass="44431">MGSDARKGEDGTIKVASKKKKNGVVKLKKLPPKHSKPGNWRDGSVAEDKKKNGNSSPSGAPSPGPVVNQLDENAHETFATGRPLEDNPDLQQCKHCKKSVLKTAAKAHIAQCLRVKKEKGAKRRRKRAKPEKGQRRPQGKRKHARGTRRMVKGKATMIVTKTESQPKKKATGSKTAKKAAGKKPDDDKKGKKRKADGDPDKGPKTKKKKDEPKAKVPKPKGPVDVERQCGVILPNGQPCARSLTCKSHSMGAKRAVAGRSLPYDMLLAAYQKKNQAKQQKAALDANAPIEDEDDANNGPVDSDEETSAVMGALSAWKPQPVMAQPTFAPIKRQYQLARLHEQLQMATNGGRTNIFAVSGYGAQKLPEGHPGLLQESEDAPGELDIGVVGFGNAARTSATFTPQRQASVSSRA</sequence>
<feature type="domain" description="SCA7" evidence="2">
    <location>
        <begin position="216"/>
        <end position="282"/>
    </location>
</feature>
<protein>
    <recommendedName>
        <fullName evidence="2">SCA7 domain-containing protein</fullName>
    </recommendedName>
</protein>
<dbReference type="Gene3D" id="6.10.140.1270">
    <property type="match status" value="1"/>
</dbReference>
<dbReference type="GO" id="GO:0031048">
    <property type="term" value="P:regulatory ncRNA-mediated heterochromatin formation"/>
    <property type="evidence" value="ECO:0007669"/>
    <property type="project" value="TreeGrafter"/>
</dbReference>
<dbReference type="PANTHER" id="PTHR47805:SF1">
    <property type="entry name" value="SAGA-ASSOCIATED FACTOR 73"/>
    <property type="match status" value="1"/>
</dbReference>
<comment type="caution">
    <text evidence="3">The sequence shown here is derived from an EMBL/GenBank/DDBJ whole genome shotgun (WGS) entry which is preliminary data.</text>
</comment>
<dbReference type="Pfam" id="PF08313">
    <property type="entry name" value="SCA7"/>
    <property type="match status" value="1"/>
</dbReference>
<feature type="compositionally biased region" description="Basic residues" evidence="1">
    <location>
        <begin position="167"/>
        <end position="181"/>
    </location>
</feature>
<dbReference type="AlphaFoldDB" id="A0A428TKE9"/>
<feature type="compositionally biased region" description="Basic residues" evidence="1">
    <location>
        <begin position="16"/>
        <end position="36"/>
    </location>
</feature>
<evidence type="ECO:0000259" key="2">
    <source>
        <dbReference type="PROSITE" id="PS51505"/>
    </source>
</evidence>
<dbReference type="GO" id="GO:0006357">
    <property type="term" value="P:regulation of transcription by RNA polymerase II"/>
    <property type="evidence" value="ECO:0007669"/>
    <property type="project" value="TreeGrafter"/>
</dbReference>
<evidence type="ECO:0000313" key="4">
    <source>
        <dbReference type="Proteomes" id="UP000287144"/>
    </source>
</evidence>